<evidence type="ECO:0000313" key="6">
    <source>
        <dbReference type="Proteomes" id="UP000526501"/>
    </source>
</evidence>
<dbReference type="InterPro" id="IPR008928">
    <property type="entry name" value="6-hairpin_glycosidase_sf"/>
</dbReference>
<accession>A0A7X1E8Y2</accession>
<evidence type="ECO:0000256" key="3">
    <source>
        <dbReference type="ARBA" id="ARBA00023235"/>
    </source>
</evidence>
<keyword evidence="6" id="KW-1185">Reference proteome</keyword>
<comment type="caution">
    <text evidence="5">The sequence shown here is derived from an EMBL/GenBank/DDBJ whole genome shotgun (WGS) entry which is preliminary data.</text>
</comment>
<name>A0A7X1E8Y2_9BACT</name>
<dbReference type="GO" id="GO:0005975">
    <property type="term" value="P:carbohydrate metabolic process"/>
    <property type="evidence" value="ECO:0007669"/>
    <property type="project" value="InterPro"/>
</dbReference>
<dbReference type="InterPro" id="IPR012341">
    <property type="entry name" value="6hp_glycosidase-like_sf"/>
</dbReference>
<comment type="catalytic activity">
    <reaction evidence="1 4">
        <text>D-cellobiose = beta-D-glucosyl-(1-&gt;4)-D-mannopyranose</text>
        <dbReference type="Rhea" id="RHEA:23384"/>
        <dbReference type="ChEBI" id="CHEBI:17057"/>
        <dbReference type="ChEBI" id="CHEBI:47931"/>
        <dbReference type="EC" id="5.1.3.11"/>
    </reaction>
</comment>
<sequence>MKTHPLLKLQSDLKTELFENILPYWHRLRTTDSFISALDSANQPMANVDLGVIMVSRLLWTYSRAFHLYGNPECKALADHAKHVLTTRFEDKEHGGYYWTVDASGQAAESKKQCYAQAFCIYAFSEHFQATGESDSLERAEKLFDLVEAKAWDSQKGGYLETFSADWTPLEKMRLGAEDLDAPKTMNNHLHLIEAFANLQKIAPSEKVEASCRRILRVIADRIILGDQPRFGLFYDMDWKLLDPVVSPGHDIEGSWLLHEAAEIVGDSDLIGEFEKLAIEMAELVLATGIDPKDNGLYDEFHNENPQSATKCWWPQAEGMVGFFNAYQISGDKRFLEASSVIWEYIQDFIIEKENGEWLWGVNADGTAMEKEKAGPWKSSYHNARACFEMIERIDKALPTLPDEL</sequence>
<dbReference type="SUPFAM" id="SSF48208">
    <property type="entry name" value="Six-hairpin glycosidases"/>
    <property type="match status" value="1"/>
</dbReference>
<dbReference type="Pfam" id="PF07221">
    <property type="entry name" value="GlcNAc_2-epim"/>
    <property type="match status" value="1"/>
</dbReference>
<dbReference type="Proteomes" id="UP000526501">
    <property type="component" value="Unassembled WGS sequence"/>
</dbReference>
<dbReference type="HAMAP" id="MF_00929">
    <property type="entry name" value="Cellobiose_2_epim"/>
    <property type="match status" value="1"/>
</dbReference>
<dbReference type="GO" id="GO:0047736">
    <property type="term" value="F:cellobiose epimerase activity"/>
    <property type="evidence" value="ECO:0007669"/>
    <property type="project" value="UniProtKB-UniRule"/>
</dbReference>
<organism evidence="5 6">
    <name type="scientific">Pelagicoccus albus</name>
    <dbReference type="NCBI Taxonomy" id="415222"/>
    <lineage>
        <taxon>Bacteria</taxon>
        <taxon>Pseudomonadati</taxon>
        <taxon>Verrucomicrobiota</taxon>
        <taxon>Opitutia</taxon>
        <taxon>Puniceicoccales</taxon>
        <taxon>Pelagicoccaceae</taxon>
        <taxon>Pelagicoccus</taxon>
    </lineage>
</organism>
<dbReference type="PANTHER" id="PTHR15108">
    <property type="entry name" value="N-ACYLGLUCOSAMINE-2-EPIMERASE"/>
    <property type="match status" value="1"/>
</dbReference>
<proteinExistence type="inferred from homology"/>
<dbReference type="RefSeq" id="WP_185660652.1">
    <property type="nucleotide sequence ID" value="NZ_CAWPOO010000012.1"/>
</dbReference>
<evidence type="ECO:0000256" key="2">
    <source>
        <dbReference type="ARBA" id="ARBA00008558"/>
    </source>
</evidence>
<reference evidence="5 6" key="1">
    <citation type="submission" date="2020-07" db="EMBL/GenBank/DDBJ databases">
        <authorList>
            <person name="Feng X."/>
        </authorList>
    </citation>
    <scope>NUCLEOTIDE SEQUENCE [LARGE SCALE GENOMIC DNA]</scope>
    <source>
        <strain evidence="5 6">JCM23202</strain>
    </source>
</reference>
<comment type="similarity">
    <text evidence="4">Belongs to the cellobiose 2-epimerase family.</text>
</comment>
<dbReference type="AlphaFoldDB" id="A0A7X1E8Y2"/>
<protein>
    <recommendedName>
        <fullName evidence="4">Cellobiose 2-epimerase</fullName>
        <shortName evidence="4">CE</shortName>
        <ecNumber evidence="4">5.1.3.11</ecNumber>
    </recommendedName>
</protein>
<dbReference type="Gene3D" id="1.50.10.10">
    <property type="match status" value="1"/>
</dbReference>
<evidence type="ECO:0000256" key="4">
    <source>
        <dbReference type="HAMAP-Rule" id="MF_00929"/>
    </source>
</evidence>
<evidence type="ECO:0000256" key="1">
    <source>
        <dbReference type="ARBA" id="ARBA00001470"/>
    </source>
</evidence>
<dbReference type="EMBL" id="JACHVC010000012">
    <property type="protein sequence ID" value="MBC2606786.1"/>
    <property type="molecule type" value="Genomic_DNA"/>
</dbReference>
<keyword evidence="3 4" id="KW-0413">Isomerase</keyword>
<dbReference type="InterPro" id="IPR010819">
    <property type="entry name" value="AGE/CE"/>
</dbReference>
<dbReference type="EC" id="5.1.3.11" evidence="4"/>
<dbReference type="InterPro" id="IPR028584">
    <property type="entry name" value="Cellobiose_2_epim"/>
</dbReference>
<evidence type="ECO:0000313" key="5">
    <source>
        <dbReference type="EMBL" id="MBC2606786.1"/>
    </source>
</evidence>
<comment type="function">
    <text evidence="4">Catalyzes the reversible epimerization of cellobiose to 4-O-beta-D-glucopyranosyl-D-mannose (Glc-Man).</text>
</comment>
<comment type="similarity">
    <text evidence="2">Belongs to the N-acylglucosamine 2-epimerase family.</text>
</comment>
<gene>
    <name evidence="5" type="ORF">H5P27_12100</name>
</gene>